<organism evidence="2 3">
    <name type="scientific">Candidatus Thiomargarita nelsonii</name>
    <dbReference type="NCBI Taxonomy" id="1003181"/>
    <lineage>
        <taxon>Bacteria</taxon>
        <taxon>Pseudomonadati</taxon>
        <taxon>Pseudomonadota</taxon>
        <taxon>Gammaproteobacteria</taxon>
        <taxon>Thiotrichales</taxon>
        <taxon>Thiotrichaceae</taxon>
        <taxon>Thiomargarita</taxon>
    </lineage>
</organism>
<keyword evidence="1" id="KW-0812">Transmembrane</keyword>
<proteinExistence type="predicted"/>
<evidence type="ECO:0000256" key="1">
    <source>
        <dbReference type="SAM" id="Phobius"/>
    </source>
</evidence>
<dbReference type="EMBL" id="LUTY01000345">
    <property type="protein sequence ID" value="OAD23480.1"/>
    <property type="molecule type" value="Genomic_DNA"/>
</dbReference>
<accession>A0A176S649</accession>
<protein>
    <submittedName>
        <fullName evidence="2">Membrane protein</fullName>
    </submittedName>
</protein>
<sequence length="131" mass="14814">MAINDFVAAVISTAFVSCLSMDIVMNISSILNVAQKRMQLLWVLAFIIIIVVPVWILVQQTIPNSSETIPNFSEFQQQVRNRTRIINFREAKRAMYELYSDHRITFYCGCDLTASHSINLAGCGMPALQVK</sequence>
<keyword evidence="1" id="KW-0472">Membrane</keyword>
<dbReference type="AlphaFoldDB" id="A0A176S649"/>
<evidence type="ECO:0000313" key="3">
    <source>
        <dbReference type="Proteomes" id="UP000076962"/>
    </source>
</evidence>
<feature type="transmembrane region" description="Helical" evidence="1">
    <location>
        <begin position="40"/>
        <end position="58"/>
    </location>
</feature>
<keyword evidence="1" id="KW-1133">Transmembrane helix</keyword>
<evidence type="ECO:0000313" key="2">
    <source>
        <dbReference type="EMBL" id="OAD23480.1"/>
    </source>
</evidence>
<dbReference type="Proteomes" id="UP000076962">
    <property type="component" value="Unassembled WGS sequence"/>
</dbReference>
<comment type="caution">
    <text evidence="2">The sequence shown here is derived from an EMBL/GenBank/DDBJ whole genome shotgun (WGS) entry which is preliminary data.</text>
</comment>
<feature type="transmembrane region" description="Helical" evidence="1">
    <location>
        <begin position="6"/>
        <end position="28"/>
    </location>
</feature>
<gene>
    <name evidence="2" type="ORF">THIOM_000688</name>
</gene>
<reference evidence="2 3" key="1">
    <citation type="submission" date="2016-05" db="EMBL/GenBank/DDBJ databases">
        <title>Single-cell genome of chain-forming Candidatus Thiomargarita nelsonii and comparison to other large sulfur-oxidizing bacteria.</title>
        <authorList>
            <person name="Winkel M."/>
            <person name="Salman V."/>
            <person name="Woyke T."/>
            <person name="Schulz-Vogt H."/>
            <person name="Richter M."/>
            <person name="Flood B."/>
            <person name="Bailey J."/>
            <person name="Amann R."/>
            <person name="Mussmann M."/>
        </authorList>
    </citation>
    <scope>NUCLEOTIDE SEQUENCE [LARGE SCALE GENOMIC DNA]</scope>
    <source>
        <strain evidence="2 3">THI036</strain>
    </source>
</reference>
<keyword evidence="3" id="KW-1185">Reference proteome</keyword>
<name>A0A176S649_9GAMM</name>